<sequence>MIAIELDDLIDELEEVIAAGVRLPLSGGRTLIDEGRVLEIIDQMRTVIPEEIRRARRIIAEQEQLLAAAQARVQEVLSERGLLAAVEAERARLLQQAEQEAAEVRAGADAYARQVLEELDERLSKLLTSVRNGLHALDERQPGA</sequence>
<accession>A0A178M788</accession>
<dbReference type="Proteomes" id="UP000078287">
    <property type="component" value="Unassembled WGS sequence"/>
</dbReference>
<dbReference type="STRING" id="1707952.A6A03_16900"/>
<evidence type="ECO:0000313" key="3">
    <source>
        <dbReference type="Proteomes" id="UP000078287"/>
    </source>
</evidence>
<organism evidence="2 3">
    <name type="scientific">Chloroflexus islandicus</name>
    <dbReference type="NCBI Taxonomy" id="1707952"/>
    <lineage>
        <taxon>Bacteria</taxon>
        <taxon>Bacillati</taxon>
        <taxon>Chloroflexota</taxon>
        <taxon>Chloroflexia</taxon>
        <taxon>Chloroflexales</taxon>
        <taxon>Chloroflexineae</taxon>
        <taxon>Chloroflexaceae</taxon>
        <taxon>Chloroflexus</taxon>
    </lineage>
</organism>
<dbReference type="OrthoDB" id="1690557at2"/>
<evidence type="ECO:0000256" key="1">
    <source>
        <dbReference type="SAM" id="Coils"/>
    </source>
</evidence>
<keyword evidence="1" id="KW-0175">Coiled coil</keyword>
<proteinExistence type="predicted"/>
<dbReference type="EMBL" id="LWQS01000067">
    <property type="protein sequence ID" value="OAN44393.1"/>
    <property type="molecule type" value="Genomic_DNA"/>
</dbReference>
<gene>
    <name evidence="2" type="ORF">A6A03_16900</name>
</gene>
<dbReference type="AlphaFoldDB" id="A0A178M788"/>
<reference evidence="2 3" key="1">
    <citation type="submission" date="2016-04" db="EMBL/GenBank/DDBJ databases">
        <title>Chloroflexus islandicus sp. nov., a thermophilic filamentous anoxygenic phototrophic bacterium from geyser Strokkur (Iceland).</title>
        <authorList>
            <person name="Gaisin V.A."/>
            <person name="Kalashnikov A.M."/>
            <person name="Sukhacheva M.V."/>
            <person name="Grouzdev D.S."/>
            <person name="Ivanov T.M."/>
            <person name="Kuznetsov B."/>
            <person name="Gorlenko V.M."/>
        </authorList>
    </citation>
    <scope>NUCLEOTIDE SEQUENCE [LARGE SCALE GENOMIC DNA]</scope>
    <source>
        <strain evidence="3">isl-2</strain>
    </source>
</reference>
<evidence type="ECO:0000313" key="2">
    <source>
        <dbReference type="EMBL" id="OAN44393.1"/>
    </source>
</evidence>
<feature type="coiled-coil region" evidence="1">
    <location>
        <begin position="52"/>
        <end position="114"/>
    </location>
</feature>
<keyword evidence="3" id="KW-1185">Reference proteome</keyword>
<dbReference type="RefSeq" id="WP_066789300.1">
    <property type="nucleotide sequence ID" value="NZ_LWQS01000067.1"/>
</dbReference>
<comment type="caution">
    <text evidence="2">The sequence shown here is derived from an EMBL/GenBank/DDBJ whole genome shotgun (WGS) entry which is preliminary data.</text>
</comment>
<evidence type="ECO:0008006" key="4">
    <source>
        <dbReference type="Google" id="ProtNLM"/>
    </source>
</evidence>
<name>A0A178M788_9CHLR</name>
<protein>
    <recommendedName>
        <fullName evidence="4">ATPase</fullName>
    </recommendedName>
</protein>